<evidence type="ECO:0000313" key="3">
    <source>
        <dbReference type="Proteomes" id="UP001142610"/>
    </source>
</evidence>
<sequence length="163" mass="18614">MFTHLLTTAALLAAAVPAAQEDHLTLVNREVREVMWKDLYAVAVWSEDGELTEDDLYDDSRPKRLAVEVIYDGALPDIPESWSHELKPELSEEQWKLLADGYRTLEKGDKIVVTYDPETGTEMVQGEQDVLSDEGYGLMKGFLDIWFGEDPISEDFREEFIQD</sequence>
<dbReference type="Proteomes" id="UP001142610">
    <property type="component" value="Unassembled WGS sequence"/>
</dbReference>
<organism evidence="2 3">
    <name type="scientific">Parvularcula maris</name>
    <dbReference type="NCBI Taxonomy" id="2965077"/>
    <lineage>
        <taxon>Bacteria</taxon>
        <taxon>Pseudomonadati</taxon>
        <taxon>Pseudomonadota</taxon>
        <taxon>Alphaproteobacteria</taxon>
        <taxon>Parvularculales</taxon>
        <taxon>Parvularculaceae</taxon>
        <taxon>Parvularcula</taxon>
    </lineage>
</organism>
<dbReference type="GO" id="GO:0016853">
    <property type="term" value="F:isomerase activity"/>
    <property type="evidence" value="ECO:0007669"/>
    <property type="project" value="UniProtKB-KW"/>
</dbReference>
<dbReference type="RefSeq" id="WP_256618825.1">
    <property type="nucleotide sequence ID" value="NZ_JANIBC010000003.1"/>
</dbReference>
<comment type="caution">
    <text evidence="2">The sequence shown here is derived from an EMBL/GenBank/DDBJ whole genome shotgun (WGS) entry which is preliminary data.</text>
</comment>
<protein>
    <submittedName>
        <fullName evidence="2">Chalcone isomerase family protein</fullName>
    </submittedName>
</protein>
<evidence type="ECO:0000259" key="1">
    <source>
        <dbReference type="Pfam" id="PF16036"/>
    </source>
</evidence>
<keyword evidence="3" id="KW-1185">Reference proteome</keyword>
<accession>A0A9X2RHK2</accession>
<dbReference type="InterPro" id="IPR016087">
    <property type="entry name" value="Chalcone_isomerase"/>
</dbReference>
<proteinExistence type="predicted"/>
<reference evidence="2" key="1">
    <citation type="submission" date="2022-07" db="EMBL/GenBank/DDBJ databases">
        <title>Parvularcula maris sp. nov., an algicidal bacterium isolated from seawater.</title>
        <authorList>
            <person name="Li F."/>
        </authorList>
    </citation>
    <scope>NUCLEOTIDE SEQUENCE</scope>
    <source>
        <strain evidence="2">BGMRC 0090</strain>
    </source>
</reference>
<gene>
    <name evidence="2" type="ORF">NOG11_06120</name>
</gene>
<name>A0A9X2RHK2_9PROT</name>
<dbReference type="Pfam" id="PF16036">
    <property type="entry name" value="Chalcone_3"/>
    <property type="match status" value="1"/>
</dbReference>
<evidence type="ECO:0000313" key="2">
    <source>
        <dbReference type="EMBL" id="MCQ8184964.1"/>
    </source>
</evidence>
<dbReference type="EMBL" id="JANIBC010000003">
    <property type="protein sequence ID" value="MCQ8184964.1"/>
    <property type="molecule type" value="Genomic_DNA"/>
</dbReference>
<feature type="domain" description="Chalcone isomerase" evidence="1">
    <location>
        <begin position="19"/>
        <end position="159"/>
    </location>
</feature>
<dbReference type="AlphaFoldDB" id="A0A9X2RHK2"/>
<keyword evidence="2" id="KW-0413">Isomerase</keyword>